<sequence>MATIAEIVIEAETPSRLAAFWAAILDGYQVRPYDDAEISRLAKRGFTPETDPTVMVDGPGPSLCFQRVPLRDYSNNRVHLDIAVDDVPAAIERITALGGSVQRREPGYTVMKDPQGNQFCIVPAR</sequence>
<evidence type="ECO:0000313" key="2">
    <source>
        <dbReference type="EMBL" id="AJD39971.1"/>
    </source>
</evidence>
<dbReference type="HOGENOM" id="CLU_108054_1_1_5"/>
<accession>A0A0B4WYH4</accession>
<reference evidence="2 3" key="1">
    <citation type="submission" date="2013-11" db="EMBL/GenBank/DDBJ databases">
        <title>Complete genome sequence of Rhizobium gallicum bv. gallicum R602.</title>
        <authorList>
            <person name="Bustos P."/>
            <person name="Santamaria R.I."/>
            <person name="Lozano L."/>
            <person name="Acosta J.L."/>
            <person name="Ormeno-Orrillo E."/>
            <person name="Rogel M.A."/>
            <person name="Romero D."/>
            <person name="Cevallos M.A."/>
            <person name="Martinez-Romero E."/>
            <person name="Gonzalez V."/>
        </authorList>
    </citation>
    <scope>NUCLEOTIDE SEQUENCE [LARGE SCALE GENOMIC DNA]</scope>
    <source>
        <strain evidence="2 3">R602</strain>
    </source>
</reference>
<feature type="domain" description="Glyoxalase-like" evidence="1">
    <location>
        <begin position="6"/>
        <end position="122"/>
    </location>
</feature>
<name>A0A0B4WYH4_9HYPH</name>
<dbReference type="GO" id="GO:0051213">
    <property type="term" value="F:dioxygenase activity"/>
    <property type="evidence" value="ECO:0007669"/>
    <property type="project" value="UniProtKB-KW"/>
</dbReference>
<dbReference type="Gene3D" id="3.10.180.10">
    <property type="entry name" value="2,3-Dihydroxybiphenyl 1,2-Dioxygenase, domain 1"/>
    <property type="match status" value="1"/>
</dbReference>
<dbReference type="PANTHER" id="PTHR35908">
    <property type="entry name" value="HYPOTHETICAL FUSION PROTEIN"/>
    <property type="match status" value="1"/>
</dbReference>
<dbReference type="EMBL" id="CP006877">
    <property type="protein sequence ID" value="AJD39971.1"/>
    <property type="molecule type" value="Genomic_DNA"/>
</dbReference>
<gene>
    <name evidence="2" type="ORF">RGR602_CH00606</name>
</gene>
<proteinExistence type="predicted"/>
<keyword evidence="3" id="KW-1185">Reference proteome</keyword>
<dbReference type="InterPro" id="IPR029068">
    <property type="entry name" value="Glyas_Bleomycin-R_OHBP_Dase"/>
</dbReference>
<dbReference type="KEGG" id="rga:RGR602_CH00606"/>
<dbReference type="Proteomes" id="UP000031368">
    <property type="component" value="Chromosome"/>
</dbReference>
<keyword evidence="2" id="KW-0560">Oxidoreductase</keyword>
<dbReference type="PANTHER" id="PTHR35908:SF1">
    <property type="entry name" value="CONSERVED PROTEIN"/>
    <property type="match status" value="1"/>
</dbReference>
<dbReference type="AlphaFoldDB" id="A0A0B4WYH4"/>
<protein>
    <submittedName>
        <fullName evidence="2">Glyoxalase/bleomycin resistance protein/dioxygenase family protein</fullName>
    </submittedName>
</protein>
<dbReference type="RefSeq" id="WP_039843879.1">
    <property type="nucleotide sequence ID" value="NZ_CP006877.1"/>
</dbReference>
<organism evidence="2 3">
    <name type="scientific">Rhizobium gallicum bv. gallicum R602sp</name>
    <dbReference type="NCBI Taxonomy" id="1041138"/>
    <lineage>
        <taxon>Bacteria</taxon>
        <taxon>Pseudomonadati</taxon>
        <taxon>Pseudomonadota</taxon>
        <taxon>Alphaproteobacteria</taxon>
        <taxon>Hyphomicrobiales</taxon>
        <taxon>Rhizobiaceae</taxon>
        <taxon>Rhizobium/Agrobacterium group</taxon>
        <taxon>Rhizobium</taxon>
    </lineage>
</organism>
<evidence type="ECO:0000313" key="3">
    <source>
        <dbReference type="Proteomes" id="UP000031368"/>
    </source>
</evidence>
<dbReference type="Pfam" id="PF18029">
    <property type="entry name" value="Glyoxalase_6"/>
    <property type="match status" value="1"/>
</dbReference>
<keyword evidence="2" id="KW-0223">Dioxygenase</keyword>
<dbReference type="InterPro" id="IPR041581">
    <property type="entry name" value="Glyoxalase_6"/>
</dbReference>
<evidence type="ECO:0000259" key="1">
    <source>
        <dbReference type="Pfam" id="PF18029"/>
    </source>
</evidence>
<dbReference type="SUPFAM" id="SSF54593">
    <property type="entry name" value="Glyoxalase/Bleomycin resistance protein/Dihydroxybiphenyl dioxygenase"/>
    <property type="match status" value="1"/>
</dbReference>